<evidence type="ECO:0000313" key="11">
    <source>
        <dbReference type="Proteomes" id="UP000694867"/>
    </source>
</evidence>
<dbReference type="Proteomes" id="UP000694867">
    <property type="component" value="Unplaced"/>
</dbReference>
<evidence type="ECO:0000256" key="3">
    <source>
        <dbReference type="ARBA" id="ARBA00019683"/>
    </source>
</evidence>
<dbReference type="CTD" id="80306"/>
<keyword evidence="11" id="KW-1185">Reference proteome</keyword>
<feature type="compositionally biased region" description="Gly residues" evidence="10">
    <location>
        <begin position="158"/>
        <end position="175"/>
    </location>
</feature>
<proteinExistence type="inferred from homology"/>
<evidence type="ECO:0000256" key="10">
    <source>
        <dbReference type="SAM" id="MobiDB-lite"/>
    </source>
</evidence>
<protein>
    <recommendedName>
        <fullName evidence="3">Mediator of RNA polymerase II transcription subunit 28</fullName>
    </recommendedName>
    <alternativeName>
        <fullName evidence="9">Mediator complex subunit 28</fullName>
    </alternativeName>
</protein>
<dbReference type="RefSeq" id="XP_003741055.1">
    <property type="nucleotide sequence ID" value="XM_003741007.1"/>
</dbReference>
<dbReference type="GO" id="GO:0016592">
    <property type="term" value="C:mediator complex"/>
    <property type="evidence" value="ECO:0007669"/>
    <property type="project" value="TreeGrafter"/>
</dbReference>
<reference evidence="12" key="1">
    <citation type="submission" date="2025-08" db="UniProtKB">
        <authorList>
            <consortium name="RefSeq"/>
        </authorList>
    </citation>
    <scope>IDENTIFICATION</scope>
</reference>
<comment type="similarity">
    <text evidence="2">Belongs to the Mediator complex subunit 28 family.</text>
</comment>
<evidence type="ECO:0000313" key="12">
    <source>
        <dbReference type="RefSeq" id="XP_003741055.1"/>
    </source>
</evidence>
<dbReference type="PANTHER" id="PTHR13512">
    <property type="entry name" value="MEDIATOR COMPLEX SUBUNIT 28"/>
    <property type="match status" value="1"/>
</dbReference>
<dbReference type="AlphaFoldDB" id="A0AAJ6QR30"/>
<evidence type="ECO:0000256" key="7">
    <source>
        <dbReference type="ARBA" id="ARBA00023163"/>
    </source>
</evidence>
<feature type="region of interest" description="Disordered" evidence="10">
    <location>
        <begin position="154"/>
        <end position="175"/>
    </location>
</feature>
<evidence type="ECO:0000256" key="2">
    <source>
        <dbReference type="ARBA" id="ARBA00005571"/>
    </source>
</evidence>
<dbReference type="KEGG" id="goe:100902491"/>
<dbReference type="InterPro" id="IPR021640">
    <property type="entry name" value="Mediator_Med28"/>
</dbReference>
<keyword evidence="5" id="KW-0175">Coiled coil</keyword>
<evidence type="ECO:0000256" key="5">
    <source>
        <dbReference type="ARBA" id="ARBA00023054"/>
    </source>
</evidence>
<gene>
    <name evidence="12" type="primary">LOC100902491</name>
</gene>
<name>A0AAJ6QR30_9ACAR</name>
<dbReference type="PANTHER" id="PTHR13512:SF2">
    <property type="entry name" value="MEDIATOR OF RNA POLYMERASE II TRANSCRIPTION SUBUNIT 28"/>
    <property type="match status" value="1"/>
</dbReference>
<keyword evidence="8" id="KW-0539">Nucleus</keyword>
<feature type="region of interest" description="Disordered" evidence="10">
    <location>
        <begin position="111"/>
        <end position="131"/>
    </location>
</feature>
<evidence type="ECO:0000256" key="4">
    <source>
        <dbReference type="ARBA" id="ARBA00023015"/>
    </source>
</evidence>
<evidence type="ECO:0000256" key="1">
    <source>
        <dbReference type="ARBA" id="ARBA00004123"/>
    </source>
</evidence>
<dbReference type="GeneID" id="100902491"/>
<keyword evidence="7" id="KW-0804">Transcription</keyword>
<accession>A0AAJ6QR30</accession>
<dbReference type="Pfam" id="PF11594">
    <property type="entry name" value="Med28"/>
    <property type="match status" value="1"/>
</dbReference>
<keyword evidence="4" id="KW-0805">Transcription regulation</keyword>
<comment type="subcellular location">
    <subcellularLocation>
        <location evidence="1">Nucleus</location>
    </subcellularLocation>
</comment>
<evidence type="ECO:0000256" key="6">
    <source>
        <dbReference type="ARBA" id="ARBA00023159"/>
    </source>
</evidence>
<sequence>MALNLAEELETAFHSCIAATTNNEYFAPRDNGDEIKVTVEQTVRKFLDTARQMECFFLQKRLLVSPQKPEQIVMEDNMELKNELMRKEQLLEKYHAKLIDWQRLVSDTSIGSGAPPHNMPMAQQRPSPQQPPIAAVAPMSAGYMCGNPMNPAMQMQGGPPGRQVGPGGGFRGLPS</sequence>
<keyword evidence="6" id="KW-0010">Activator</keyword>
<organism evidence="11 12">
    <name type="scientific">Galendromus occidentalis</name>
    <name type="common">western predatory mite</name>
    <dbReference type="NCBI Taxonomy" id="34638"/>
    <lineage>
        <taxon>Eukaryota</taxon>
        <taxon>Metazoa</taxon>
        <taxon>Ecdysozoa</taxon>
        <taxon>Arthropoda</taxon>
        <taxon>Chelicerata</taxon>
        <taxon>Arachnida</taxon>
        <taxon>Acari</taxon>
        <taxon>Parasitiformes</taxon>
        <taxon>Mesostigmata</taxon>
        <taxon>Gamasina</taxon>
        <taxon>Phytoseioidea</taxon>
        <taxon>Phytoseiidae</taxon>
        <taxon>Typhlodrominae</taxon>
        <taxon>Galendromus</taxon>
    </lineage>
</organism>
<evidence type="ECO:0000256" key="9">
    <source>
        <dbReference type="ARBA" id="ARBA00031964"/>
    </source>
</evidence>
<evidence type="ECO:0000256" key="8">
    <source>
        <dbReference type="ARBA" id="ARBA00023242"/>
    </source>
</evidence>